<dbReference type="SUPFAM" id="SSF46689">
    <property type="entry name" value="Homeodomain-like"/>
    <property type="match status" value="1"/>
</dbReference>
<reference evidence="2 3" key="1">
    <citation type="submission" date="2018-06" db="EMBL/GenBank/DDBJ databases">
        <authorList>
            <consortium name="Pathogen Informatics"/>
            <person name="Doyle S."/>
        </authorList>
    </citation>
    <scope>NUCLEOTIDE SEQUENCE [LARGE SCALE GENOMIC DNA]</scope>
    <source>
        <strain evidence="2 3">NCTC12229</strain>
    </source>
</reference>
<protein>
    <submittedName>
        <fullName evidence="2">Putative bacteriophage transcriptional regulator</fullName>
    </submittedName>
</protein>
<evidence type="ECO:0000259" key="1">
    <source>
        <dbReference type="Pfam" id="PF08765"/>
    </source>
</evidence>
<gene>
    <name evidence="2" type="ORF">NCTC12229_00755</name>
</gene>
<name>A0A378WFZ9_9NEIS</name>
<dbReference type="InterPro" id="IPR052411">
    <property type="entry name" value="c-mor_Regulatory_Protein"/>
</dbReference>
<organism evidence="2 3">
    <name type="scientific">Neisseria zoodegmatis</name>
    <dbReference type="NCBI Taxonomy" id="326523"/>
    <lineage>
        <taxon>Bacteria</taxon>
        <taxon>Pseudomonadati</taxon>
        <taxon>Pseudomonadota</taxon>
        <taxon>Betaproteobacteria</taxon>
        <taxon>Neisseriales</taxon>
        <taxon>Neisseriaceae</taxon>
        <taxon>Neisseria</taxon>
    </lineage>
</organism>
<sequence>MADARIPELLSDLAAKVSEEVLQRGVDKAAAKAVGDSVAKRMAREWGGQNIYIPQGILWGIDERDLEIFEKFDGTNQRELAKEYGFSEQWIYRIVERVRQAKIKENQADLFSGCS</sequence>
<dbReference type="EMBL" id="UGRS01000001">
    <property type="protein sequence ID" value="SUA36340.1"/>
    <property type="molecule type" value="Genomic_DNA"/>
</dbReference>
<dbReference type="Proteomes" id="UP000254055">
    <property type="component" value="Unassembled WGS sequence"/>
</dbReference>
<dbReference type="PANTHER" id="PTHR37812:SF1">
    <property type="entry name" value="MU-LIKE PROPHAGE FLUMU PROTEIN C"/>
    <property type="match status" value="1"/>
</dbReference>
<evidence type="ECO:0000313" key="3">
    <source>
        <dbReference type="Proteomes" id="UP000254055"/>
    </source>
</evidence>
<dbReference type="InterPro" id="IPR009057">
    <property type="entry name" value="Homeodomain-like_sf"/>
</dbReference>
<dbReference type="PANTHER" id="PTHR37812">
    <property type="entry name" value="MU-LIKE PROPHAGE FLUMU PROTEIN C"/>
    <property type="match status" value="1"/>
</dbReference>
<accession>A0A378WFZ9</accession>
<dbReference type="RefSeq" id="WP_115133594.1">
    <property type="nucleotide sequence ID" value="NZ_UGRS01000001.1"/>
</dbReference>
<feature type="domain" description="Mor transcription activator" evidence="1">
    <location>
        <begin position="5"/>
        <end position="110"/>
    </location>
</feature>
<dbReference type="InterPro" id="IPR014875">
    <property type="entry name" value="Mor_transcription_activator"/>
</dbReference>
<dbReference type="OrthoDB" id="8906055at2"/>
<dbReference type="Gene3D" id="1.10.10.60">
    <property type="entry name" value="Homeodomain-like"/>
    <property type="match status" value="1"/>
</dbReference>
<proteinExistence type="predicted"/>
<dbReference type="AlphaFoldDB" id="A0A378WFZ9"/>
<evidence type="ECO:0000313" key="2">
    <source>
        <dbReference type="EMBL" id="SUA36340.1"/>
    </source>
</evidence>
<dbReference type="Pfam" id="PF08765">
    <property type="entry name" value="Mor"/>
    <property type="match status" value="1"/>
</dbReference>